<protein>
    <submittedName>
        <fullName evidence="1">Uncharacterized protein</fullName>
    </submittedName>
</protein>
<sequence>MFEQGPLRLPQWYYLASKPFSSVQYIRLLLPSFTHTQTL</sequence>
<organism evidence="1">
    <name type="scientific">Anguilla anguilla</name>
    <name type="common">European freshwater eel</name>
    <name type="synonym">Muraena anguilla</name>
    <dbReference type="NCBI Taxonomy" id="7936"/>
    <lineage>
        <taxon>Eukaryota</taxon>
        <taxon>Metazoa</taxon>
        <taxon>Chordata</taxon>
        <taxon>Craniata</taxon>
        <taxon>Vertebrata</taxon>
        <taxon>Euteleostomi</taxon>
        <taxon>Actinopterygii</taxon>
        <taxon>Neopterygii</taxon>
        <taxon>Teleostei</taxon>
        <taxon>Anguilliformes</taxon>
        <taxon>Anguillidae</taxon>
        <taxon>Anguilla</taxon>
    </lineage>
</organism>
<dbReference type="AlphaFoldDB" id="A0A0E9XYG3"/>
<evidence type="ECO:0000313" key="1">
    <source>
        <dbReference type="EMBL" id="JAI07462.1"/>
    </source>
</evidence>
<accession>A0A0E9XYG3</accession>
<dbReference type="EMBL" id="GBXM01001116">
    <property type="protein sequence ID" value="JAI07462.1"/>
    <property type="molecule type" value="Transcribed_RNA"/>
</dbReference>
<reference evidence="1" key="1">
    <citation type="submission" date="2014-11" db="EMBL/GenBank/DDBJ databases">
        <authorList>
            <person name="Amaro Gonzalez C."/>
        </authorList>
    </citation>
    <scope>NUCLEOTIDE SEQUENCE</scope>
</reference>
<proteinExistence type="predicted"/>
<name>A0A0E9XYG3_ANGAN</name>
<reference evidence="1" key="2">
    <citation type="journal article" date="2015" name="Fish Shellfish Immunol.">
        <title>Early steps in the European eel (Anguilla anguilla)-Vibrio vulnificus interaction in the gills: Role of the RtxA13 toxin.</title>
        <authorList>
            <person name="Callol A."/>
            <person name="Pajuelo D."/>
            <person name="Ebbesson L."/>
            <person name="Teles M."/>
            <person name="MacKenzie S."/>
            <person name="Amaro C."/>
        </authorList>
    </citation>
    <scope>NUCLEOTIDE SEQUENCE</scope>
</reference>